<comment type="caution">
    <text evidence="1">The sequence shown here is derived from an EMBL/GenBank/DDBJ whole genome shotgun (WGS) entry which is preliminary data.</text>
</comment>
<evidence type="ECO:0000313" key="1">
    <source>
        <dbReference type="EMBL" id="GAH13452.1"/>
    </source>
</evidence>
<sequence length="43" mass="4866">MKVIKRRQECVLDPNRPKHTQYSREEIDVLAGACGIDITLPNG</sequence>
<feature type="non-terminal residue" evidence="1">
    <location>
        <position position="43"/>
    </location>
</feature>
<reference evidence="1" key="1">
    <citation type="journal article" date="2014" name="Front. Microbiol.">
        <title>High frequency of phylogenetically diverse reductive dehalogenase-homologous genes in deep subseafloor sedimentary metagenomes.</title>
        <authorList>
            <person name="Kawai M."/>
            <person name="Futagami T."/>
            <person name="Toyoda A."/>
            <person name="Takaki Y."/>
            <person name="Nishi S."/>
            <person name="Hori S."/>
            <person name="Arai W."/>
            <person name="Tsubouchi T."/>
            <person name="Morono Y."/>
            <person name="Uchiyama I."/>
            <person name="Ito T."/>
            <person name="Fujiyama A."/>
            <person name="Inagaki F."/>
            <person name="Takami H."/>
        </authorList>
    </citation>
    <scope>NUCLEOTIDE SEQUENCE</scope>
    <source>
        <strain evidence="1">Expedition CK06-06</strain>
    </source>
</reference>
<organism evidence="1">
    <name type="scientific">marine sediment metagenome</name>
    <dbReference type="NCBI Taxonomy" id="412755"/>
    <lineage>
        <taxon>unclassified sequences</taxon>
        <taxon>metagenomes</taxon>
        <taxon>ecological metagenomes</taxon>
    </lineage>
</organism>
<proteinExistence type="predicted"/>
<dbReference type="EMBL" id="BART01030034">
    <property type="protein sequence ID" value="GAH13452.1"/>
    <property type="molecule type" value="Genomic_DNA"/>
</dbReference>
<protein>
    <submittedName>
        <fullName evidence="1">Uncharacterized protein</fullName>
    </submittedName>
</protein>
<dbReference type="AlphaFoldDB" id="X1D001"/>
<gene>
    <name evidence="1" type="ORF">S01H4_52545</name>
</gene>
<name>X1D001_9ZZZZ</name>
<accession>X1D001</accession>